<dbReference type="Pfam" id="PF07336">
    <property type="entry name" value="ABATE"/>
    <property type="match status" value="1"/>
</dbReference>
<name>A0ABQ4G069_9ACTN</name>
<protein>
    <recommendedName>
        <fullName evidence="2">Zinc finger CGNR domain-containing protein</fullName>
    </recommendedName>
</protein>
<reference evidence="3 4" key="1">
    <citation type="submission" date="2021-01" db="EMBL/GenBank/DDBJ databases">
        <title>Whole genome shotgun sequence of Microbispora corallina NBRC 16416.</title>
        <authorList>
            <person name="Komaki H."/>
            <person name="Tamura T."/>
        </authorList>
    </citation>
    <scope>NUCLEOTIDE SEQUENCE [LARGE SCALE GENOMIC DNA]</scope>
    <source>
        <strain evidence="3 4">NBRC 16416</strain>
    </source>
</reference>
<keyword evidence="4" id="KW-1185">Reference proteome</keyword>
<gene>
    <name evidence="3" type="ORF">Mco01_34560</name>
</gene>
<dbReference type="EMBL" id="BOOC01000014">
    <property type="protein sequence ID" value="GIH40456.1"/>
    <property type="molecule type" value="Genomic_DNA"/>
</dbReference>
<dbReference type="SUPFAM" id="SSF160904">
    <property type="entry name" value="Jann2411-like"/>
    <property type="match status" value="2"/>
</dbReference>
<evidence type="ECO:0000313" key="3">
    <source>
        <dbReference type="EMBL" id="GIH40456.1"/>
    </source>
</evidence>
<dbReference type="Gene3D" id="1.10.3300.10">
    <property type="entry name" value="Jann2411-like domain"/>
    <property type="match status" value="1"/>
</dbReference>
<evidence type="ECO:0000256" key="1">
    <source>
        <dbReference type="SAM" id="MobiDB-lite"/>
    </source>
</evidence>
<dbReference type="PANTHER" id="PTHR35525">
    <property type="entry name" value="BLL6575 PROTEIN"/>
    <property type="match status" value="1"/>
</dbReference>
<accession>A0ABQ4G069</accession>
<dbReference type="InterPro" id="IPR021005">
    <property type="entry name" value="Znf_CGNR"/>
</dbReference>
<evidence type="ECO:0000313" key="4">
    <source>
        <dbReference type="Proteomes" id="UP000603904"/>
    </source>
</evidence>
<evidence type="ECO:0000259" key="2">
    <source>
        <dbReference type="Pfam" id="PF11706"/>
    </source>
</evidence>
<dbReference type="Proteomes" id="UP000603904">
    <property type="component" value="Unassembled WGS sequence"/>
</dbReference>
<feature type="domain" description="Zinc finger CGNR" evidence="2">
    <location>
        <begin position="204"/>
        <end position="249"/>
    </location>
</feature>
<comment type="caution">
    <text evidence="3">The sequence shown here is derived from an EMBL/GenBank/DDBJ whole genome shotgun (WGS) entry which is preliminary data.</text>
</comment>
<dbReference type="InterPro" id="IPR023286">
    <property type="entry name" value="ABATE_dom_sf"/>
</dbReference>
<feature type="region of interest" description="Disordered" evidence="1">
    <location>
        <begin position="101"/>
        <end position="142"/>
    </location>
</feature>
<proteinExistence type="predicted"/>
<dbReference type="InterPro" id="IPR010852">
    <property type="entry name" value="ABATE"/>
</dbReference>
<organism evidence="3 4">
    <name type="scientific">Microbispora corallina</name>
    <dbReference type="NCBI Taxonomy" id="83302"/>
    <lineage>
        <taxon>Bacteria</taxon>
        <taxon>Bacillati</taxon>
        <taxon>Actinomycetota</taxon>
        <taxon>Actinomycetes</taxon>
        <taxon>Streptosporangiales</taxon>
        <taxon>Streptosporangiaceae</taxon>
        <taxon>Microbispora</taxon>
    </lineage>
</organism>
<dbReference type="PANTHER" id="PTHR35525:SF3">
    <property type="entry name" value="BLL6575 PROTEIN"/>
    <property type="match status" value="1"/>
</dbReference>
<dbReference type="Pfam" id="PF11706">
    <property type="entry name" value="zf-CGNR"/>
    <property type="match status" value="1"/>
</dbReference>
<sequence>MANMDETHNSDLRIVGGHLVLDLVNTVAPRTPDGSGHHEYLPGPEELLAWARRVDVLDEREAGEVAAAWRAAPDSAAQAWRAALEIREAVYAVLSARLPAAADSTPSEGAGTPTGGDGTLSAAGDAPSEGAGTSPVAGRAPDPGPALERLALRWATAAARSALVLDGRPGRAARLVVGTAPALLVPDRLASAAVEFLSTVDLDRLKVCPVAEGGCGWLFLDITRNGSRRWCAMADCGAQAKSRRLTERRRARRATGVTANTGS</sequence>